<proteinExistence type="predicted"/>
<feature type="compositionally biased region" description="Low complexity" evidence="1">
    <location>
        <begin position="80"/>
        <end position="92"/>
    </location>
</feature>
<dbReference type="Pfam" id="PF20042">
    <property type="entry name" value="DUF6444"/>
    <property type="match status" value="1"/>
</dbReference>
<dbReference type="OrthoDB" id="503534at2"/>
<dbReference type="eggNOG" id="COG4467">
    <property type="taxonomic scope" value="Bacteria"/>
</dbReference>
<evidence type="ECO:0000313" key="4">
    <source>
        <dbReference type="EMBL" id="ADY12441.1"/>
    </source>
</evidence>
<protein>
    <submittedName>
        <fullName evidence="4">Transposase</fullName>
    </submittedName>
</protein>
<feature type="compositionally biased region" description="Low complexity" evidence="1">
    <location>
        <begin position="108"/>
        <end position="118"/>
    </location>
</feature>
<evidence type="ECO:0000259" key="3">
    <source>
        <dbReference type="Pfam" id="PF20042"/>
    </source>
</evidence>
<sequence length="525" mass="58158">MDQKGNNRKDFEQLNHKIDLLAMSNSRLVSQVSELLSQNKELQKSSQAQAKEFTKAITELKSIIKEKDAELANLREQVNKDSSNSSKPPSTDFCKKPNPKPSTLNSRNGKGTTKKTNGGQKGHPDKTMELKSAPDAIERCLPKDCEGCPLFGKCEATVVGSRNVVDLAIQAYQTQFDQVQYSCPIQGGAIIRGEYPAGVNSHFQYGDTLKSLVVTLSSFGMMSMSRIAETINALAGITMSDATVNNMILSCSDKCKQQLPKLRKLLLDSHSIGFDETGIRVCGKNHWMHTASTKDLTLLVSSPKRGKPGIDDCGVLPHFKGVAVHDCWSSYYHKDYAGAAHALCCAHIDRELQGVTDNYKQRWARQFQKLLMSMYVTKNKLLAEGVTKAPSTMLKGFSNQYDKIVGSGIRRNPIPKVLKKGRGRPRKGTARSLVDRLQKLKADVMRFFTDFNVPYSNNIAEKSYRLPKKKIQIAGTFRASDGGERFATIFSIIDTCRKNGLGPIEALSQVFAGTFSLDFLNQPVR</sequence>
<dbReference type="RefSeq" id="WP_013606294.1">
    <property type="nucleotide sequence ID" value="NC_015152.1"/>
</dbReference>
<dbReference type="PANTHER" id="PTHR33678:SF2">
    <property type="match status" value="1"/>
</dbReference>
<dbReference type="AlphaFoldDB" id="F0RY17"/>
<dbReference type="NCBIfam" id="NF033517">
    <property type="entry name" value="transpos_IS66"/>
    <property type="match status" value="1"/>
</dbReference>
<evidence type="ECO:0000256" key="1">
    <source>
        <dbReference type="SAM" id="MobiDB-lite"/>
    </source>
</evidence>
<dbReference type="PANTHER" id="PTHR33678">
    <property type="entry name" value="BLL1576 PROTEIN"/>
    <property type="match status" value="1"/>
</dbReference>
<dbReference type="InterPro" id="IPR004291">
    <property type="entry name" value="Transposase_IS66_central"/>
</dbReference>
<feature type="domain" description="Transposase IS66 central" evidence="2">
    <location>
        <begin position="204"/>
        <end position="484"/>
    </location>
</feature>
<dbReference type="InterPro" id="IPR052344">
    <property type="entry name" value="Transposase-related"/>
</dbReference>
<dbReference type="EMBL" id="CP002541">
    <property type="protein sequence ID" value="ADY12441.1"/>
    <property type="molecule type" value="Genomic_DNA"/>
</dbReference>
<evidence type="ECO:0000259" key="2">
    <source>
        <dbReference type="Pfam" id="PF03050"/>
    </source>
</evidence>
<accession>F0RY17</accession>
<name>F0RY17_SPHGB</name>
<dbReference type="STRING" id="158189.SpiBuddy_0612"/>
<dbReference type="KEGG" id="sbu:SpiBuddy_0612"/>
<feature type="domain" description="DUF6444" evidence="3">
    <location>
        <begin position="43"/>
        <end position="125"/>
    </location>
</feature>
<evidence type="ECO:0000313" key="5">
    <source>
        <dbReference type="Proteomes" id="UP000008466"/>
    </source>
</evidence>
<gene>
    <name evidence="4" type="ordered locus">SpiBuddy_0612</name>
</gene>
<dbReference type="Pfam" id="PF03050">
    <property type="entry name" value="DDE_Tnp_IS66"/>
    <property type="match status" value="1"/>
</dbReference>
<keyword evidence="5" id="KW-1185">Reference proteome</keyword>
<dbReference type="Proteomes" id="UP000008466">
    <property type="component" value="Chromosome"/>
</dbReference>
<reference evidence="5" key="1">
    <citation type="submission" date="2011-02" db="EMBL/GenBank/DDBJ databases">
        <title>Complete sequence of Spirochaeta sp. Buddy.</title>
        <authorList>
            <person name="Lucas S."/>
            <person name="Copeland A."/>
            <person name="Lapidus A."/>
            <person name="Cheng J.-F."/>
            <person name="Goodwin L."/>
            <person name="Pitluck S."/>
            <person name="Zeytun A."/>
            <person name="Detter J.C."/>
            <person name="Han C."/>
            <person name="Tapia R."/>
            <person name="Land M."/>
            <person name="Hauser L."/>
            <person name="Kyrpides N."/>
            <person name="Ivanova N."/>
            <person name="Mikhailova N."/>
            <person name="Pagani I."/>
            <person name="Ritalahti K.M."/>
            <person name="Loeffler F.E."/>
            <person name="Woyke T."/>
        </authorList>
    </citation>
    <scope>NUCLEOTIDE SEQUENCE [LARGE SCALE GENOMIC DNA]</scope>
    <source>
        <strain evidence="5">ATCC BAA-1886 / DSM 22777 / Buddy</strain>
    </source>
</reference>
<dbReference type="HOGENOM" id="CLU_039294_2_0_12"/>
<organism evidence="4 5">
    <name type="scientific">Sphaerochaeta globosa (strain ATCC BAA-1886 / DSM 22777 / Buddy)</name>
    <name type="common">Spirochaeta sp. (strain Buddy)</name>
    <dbReference type="NCBI Taxonomy" id="158189"/>
    <lineage>
        <taxon>Bacteria</taxon>
        <taxon>Pseudomonadati</taxon>
        <taxon>Spirochaetota</taxon>
        <taxon>Spirochaetia</taxon>
        <taxon>Spirochaetales</taxon>
        <taxon>Sphaerochaetaceae</taxon>
        <taxon>Sphaerochaeta</taxon>
    </lineage>
</organism>
<dbReference type="InterPro" id="IPR045618">
    <property type="entry name" value="DUF6444"/>
</dbReference>
<feature type="region of interest" description="Disordered" evidence="1">
    <location>
        <begin position="77"/>
        <end position="129"/>
    </location>
</feature>